<dbReference type="PANTHER" id="PTHR10826">
    <property type="entry name" value="COMPLEMENT COMPONENT 1"/>
    <property type="match status" value="1"/>
</dbReference>
<dbReference type="STRING" id="33097.A0A150GEL7"/>
<dbReference type="InterPro" id="IPR036561">
    <property type="entry name" value="MAM33_sf"/>
</dbReference>
<dbReference type="InterPro" id="IPR003428">
    <property type="entry name" value="MAM33"/>
</dbReference>
<dbReference type="EMBL" id="LSYV01000032">
    <property type="protein sequence ID" value="KXZ48015.1"/>
    <property type="molecule type" value="Genomic_DNA"/>
</dbReference>
<keyword evidence="2" id="KW-1185">Reference proteome</keyword>
<name>A0A150GEL7_GONPE</name>
<protein>
    <submittedName>
        <fullName evidence="1">Uncharacterized protein</fullName>
    </submittedName>
</protein>
<accession>A0A150GEL7</accession>
<evidence type="ECO:0000313" key="1">
    <source>
        <dbReference type="EMBL" id="KXZ48015.1"/>
    </source>
</evidence>
<dbReference type="GO" id="GO:0005759">
    <property type="term" value="C:mitochondrial matrix"/>
    <property type="evidence" value="ECO:0007669"/>
    <property type="project" value="InterPro"/>
</dbReference>
<evidence type="ECO:0000313" key="2">
    <source>
        <dbReference type="Proteomes" id="UP000075714"/>
    </source>
</evidence>
<gene>
    <name evidence="1" type="ORF">GPECTOR_31g379</name>
</gene>
<sequence>MFVLGKRFGNENIVVRVSIDNQPDFDEEEGEEYEDEDEEGLPVEFQVNITKEDEEEVLVFECESDGEYLVINRVALDSLDDDEPGMSYKGPVFENLDDTLQQAFVDFLEERGINSYLGEYIRVYLADKATLEYQQWLGRMRSFIQR</sequence>
<dbReference type="SUPFAM" id="SSF54529">
    <property type="entry name" value="Mitochondrial glycoprotein MAM33-like"/>
    <property type="match status" value="1"/>
</dbReference>
<dbReference type="Pfam" id="PF02330">
    <property type="entry name" value="MAM33"/>
    <property type="match status" value="1"/>
</dbReference>
<dbReference type="Proteomes" id="UP000075714">
    <property type="component" value="Unassembled WGS sequence"/>
</dbReference>
<organism evidence="1 2">
    <name type="scientific">Gonium pectorale</name>
    <name type="common">Green alga</name>
    <dbReference type="NCBI Taxonomy" id="33097"/>
    <lineage>
        <taxon>Eukaryota</taxon>
        <taxon>Viridiplantae</taxon>
        <taxon>Chlorophyta</taxon>
        <taxon>core chlorophytes</taxon>
        <taxon>Chlorophyceae</taxon>
        <taxon>CS clade</taxon>
        <taxon>Chlamydomonadales</taxon>
        <taxon>Volvocaceae</taxon>
        <taxon>Gonium</taxon>
    </lineage>
</organism>
<dbReference type="OrthoDB" id="278212at2759"/>
<proteinExistence type="predicted"/>
<dbReference type="PANTHER" id="PTHR10826:SF1">
    <property type="entry name" value="COMPLEMENT COMPONENT 1 Q SUBCOMPONENT-BINDING PROTEIN, MITOCHONDRIAL"/>
    <property type="match status" value="1"/>
</dbReference>
<dbReference type="Gene3D" id="3.10.280.10">
    <property type="entry name" value="Mitochondrial glycoprotein"/>
    <property type="match status" value="1"/>
</dbReference>
<comment type="caution">
    <text evidence="1">The sequence shown here is derived from an EMBL/GenBank/DDBJ whole genome shotgun (WGS) entry which is preliminary data.</text>
</comment>
<dbReference type="AlphaFoldDB" id="A0A150GEL7"/>
<reference evidence="2" key="1">
    <citation type="journal article" date="2016" name="Nat. Commun.">
        <title>The Gonium pectorale genome demonstrates co-option of cell cycle regulation during the evolution of multicellularity.</title>
        <authorList>
            <person name="Hanschen E.R."/>
            <person name="Marriage T.N."/>
            <person name="Ferris P.J."/>
            <person name="Hamaji T."/>
            <person name="Toyoda A."/>
            <person name="Fujiyama A."/>
            <person name="Neme R."/>
            <person name="Noguchi H."/>
            <person name="Minakuchi Y."/>
            <person name="Suzuki M."/>
            <person name="Kawai-Toyooka H."/>
            <person name="Smith D.R."/>
            <person name="Sparks H."/>
            <person name="Anderson J."/>
            <person name="Bakaric R."/>
            <person name="Luria V."/>
            <person name="Karger A."/>
            <person name="Kirschner M.W."/>
            <person name="Durand P.M."/>
            <person name="Michod R.E."/>
            <person name="Nozaki H."/>
            <person name="Olson B.J."/>
        </authorList>
    </citation>
    <scope>NUCLEOTIDE SEQUENCE [LARGE SCALE GENOMIC DNA]</scope>
    <source>
        <strain evidence="2">NIES-2863</strain>
    </source>
</reference>